<proteinExistence type="predicted"/>
<dbReference type="EMBL" id="BAABKX010000001">
    <property type="protein sequence ID" value="GAA5045720.1"/>
    <property type="molecule type" value="Genomic_DNA"/>
</dbReference>
<accession>A0AAV3UEY2</accession>
<protein>
    <submittedName>
        <fullName evidence="1">Uncharacterized protein</fullName>
    </submittedName>
</protein>
<dbReference type="AlphaFoldDB" id="A0AAV3UEY2"/>
<organism evidence="1 2">
    <name type="scientific">Haladaptatus pallidirubidus</name>
    <dbReference type="NCBI Taxonomy" id="1008152"/>
    <lineage>
        <taxon>Archaea</taxon>
        <taxon>Methanobacteriati</taxon>
        <taxon>Methanobacteriota</taxon>
        <taxon>Stenosarchaea group</taxon>
        <taxon>Halobacteria</taxon>
        <taxon>Halobacteriales</taxon>
        <taxon>Haladaptataceae</taxon>
        <taxon>Haladaptatus</taxon>
    </lineage>
</organism>
<gene>
    <name evidence="1" type="ORF">GCM10025751_14010</name>
</gene>
<evidence type="ECO:0000313" key="2">
    <source>
        <dbReference type="Proteomes" id="UP001501729"/>
    </source>
</evidence>
<evidence type="ECO:0000313" key="1">
    <source>
        <dbReference type="EMBL" id="GAA5045720.1"/>
    </source>
</evidence>
<reference evidence="1 2" key="1">
    <citation type="journal article" date="2019" name="Int. J. Syst. Evol. Microbiol.">
        <title>The Global Catalogue of Microorganisms (GCM) 10K type strain sequencing project: providing services to taxonomists for standard genome sequencing and annotation.</title>
        <authorList>
            <consortium name="The Broad Institute Genomics Platform"/>
            <consortium name="The Broad Institute Genome Sequencing Center for Infectious Disease"/>
            <person name="Wu L."/>
            <person name="Ma J."/>
        </authorList>
    </citation>
    <scope>NUCLEOTIDE SEQUENCE [LARGE SCALE GENOMIC DNA]</scope>
    <source>
        <strain evidence="1 2">JCM 17504</strain>
    </source>
</reference>
<sequence length="72" mass="8608">MTDWHRVSEAEFPKKRRPELVDRARMRVRLLAAWGRRANREASDRKERRVGAWPTVRDFCGRRSTKTNVTRA</sequence>
<dbReference type="Proteomes" id="UP001501729">
    <property type="component" value="Unassembled WGS sequence"/>
</dbReference>
<name>A0AAV3UEY2_9EURY</name>
<comment type="caution">
    <text evidence="1">The sequence shown here is derived from an EMBL/GenBank/DDBJ whole genome shotgun (WGS) entry which is preliminary data.</text>
</comment>
<keyword evidence="2" id="KW-1185">Reference proteome</keyword>